<feature type="region of interest" description="Disordered" evidence="1">
    <location>
        <begin position="303"/>
        <end position="335"/>
    </location>
</feature>
<reference evidence="2 3" key="1">
    <citation type="submission" date="2024-04" db="EMBL/GenBank/DDBJ databases">
        <title>Phyllosticta paracitricarpa is synonymous to the EU quarantine fungus P. citricarpa based on phylogenomic analyses.</title>
        <authorList>
            <consortium name="Lawrence Berkeley National Laboratory"/>
            <person name="Van Ingen-Buijs V.A."/>
            <person name="Van Westerhoven A.C."/>
            <person name="Haridas S."/>
            <person name="Skiadas P."/>
            <person name="Martin F."/>
            <person name="Groenewald J.Z."/>
            <person name="Crous P.W."/>
            <person name="Seidl M.F."/>
        </authorList>
    </citation>
    <scope>NUCLEOTIDE SEQUENCE [LARGE SCALE GENOMIC DNA]</scope>
    <source>
        <strain evidence="2 3">CBS 123374</strain>
    </source>
</reference>
<organism evidence="2 3">
    <name type="scientific">Phyllosticta capitalensis</name>
    <dbReference type="NCBI Taxonomy" id="121624"/>
    <lineage>
        <taxon>Eukaryota</taxon>
        <taxon>Fungi</taxon>
        <taxon>Dikarya</taxon>
        <taxon>Ascomycota</taxon>
        <taxon>Pezizomycotina</taxon>
        <taxon>Dothideomycetes</taxon>
        <taxon>Dothideomycetes incertae sedis</taxon>
        <taxon>Botryosphaeriales</taxon>
        <taxon>Phyllostictaceae</taxon>
        <taxon>Phyllosticta</taxon>
    </lineage>
</organism>
<dbReference type="EMBL" id="JBBWRZ010000008">
    <property type="protein sequence ID" value="KAK8230517.1"/>
    <property type="molecule type" value="Genomic_DNA"/>
</dbReference>
<keyword evidence="3" id="KW-1185">Reference proteome</keyword>
<sequence length="335" mass="37944">MDSKHFYVESFHFLQKHDASFWAEQLEEIAVPEFKDIMNGDQTPSWDALSTLPPATDVDRLGCYALQIRNPSDNERLLYPGSASGVDRWISYRIFEHVHQVHPSTSFLNRLLDDPLKPRTCTPRVTGIYPALKKGDQEELVVMRLALLLFEGFSMVMLKTFFSDKAGSTRQTLRELCPWYDVQLEWGPTNRSIPLAGNYRIPKALTEERAKYGTRMLLGRPLSAADHDHLSLAAWASAAFTVPALVAFPISSRWSSRHLCCFATPCYALQIKNPSDNERHLYPGSASGVDRWISYRILEHIHQGRPSTSSSSPPRRPSRAKDMHSPAHRVLGLTP</sequence>
<protein>
    <submittedName>
        <fullName evidence="2">Uncharacterized protein</fullName>
    </submittedName>
</protein>
<name>A0ABR1YI91_9PEZI</name>
<accession>A0ABR1YI91</accession>
<evidence type="ECO:0000313" key="3">
    <source>
        <dbReference type="Proteomes" id="UP001492380"/>
    </source>
</evidence>
<evidence type="ECO:0000256" key="1">
    <source>
        <dbReference type="SAM" id="MobiDB-lite"/>
    </source>
</evidence>
<evidence type="ECO:0000313" key="2">
    <source>
        <dbReference type="EMBL" id="KAK8230517.1"/>
    </source>
</evidence>
<dbReference type="Proteomes" id="UP001492380">
    <property type="component" value="Unassembled WGS sequence"/>
</dbReference>
<proteinExistence type="predicted"/>
<comment type="caution">
    <text evidence="2">The sequence shown here is derived from an EMBL/GenBank/DDBJ whole genome shotgun (WGS) entry which is preliminary data.</text>
</comment>
<gene>
    <name evidence="2" type="ORF">HDK90DRAFT_535438</name>
</gene>